<sequence>GRENSVDKNDRLCKCIQVFMARNPKITSDPLENNFPPISDKITNRHDGGTLKGASAYYHQQSPHTEHDKR</sequence>
<protein>
    <submittedName>
        <fullName evidence="2">Uncharacterized protein</fullName>
    </submittedName>
</protein>
<feature type="region of interest" description="Disordered" evidence="1">
    <location>
        <begin position="26"/>
        <end position="70"/>
    </location>
</feature>
<feature type="non-terminal residue" evidence="2">
    <location>
        <position position="1"/>
    </location>
</feature>
<evidence type="ECO:0000313" key="2">
    <source>
        <dbReference type="EMBL" id="GIY62750.1"/>
    </source>
</evidence>
<dbReference type="EMBL" id="BPLR01013661">
    <property type="protein sequence ID" value="GIY62750.1"/>
    <property type="molecule type" value="Genomic_DNA"/>
</dbReference>
<proteinExistence type="predicted"/>
<accession>A0AAV4UYG2</accession>
<gene>
    <name evidence="2" type="ORF">CEXT_474421</name>
</gene>
<evidence type="ECO:0000256" key="1">
    <source>
        <dbReference type="SAM" id="MobiDB-lite"/>
    </source>
</evidence>
<dbReference type="Proteomes" id="UP001054945">
    <property type="component" value="Unassembled WGS sequence"/>
</dbReference>
<comment type="caution">
    <text evidence="2">The sequence shown here is derived from an EMBL/GenBank/DDBJ whole genome shotgun (WGS) entry which is preliminary data.</text>
</comment>
<reference evidence="2 3" key="1">
    <citation type="submission" date="2021-06" db="EMBL/GenBank/DDBJ databases">
        <title>Caerostris extrusa draft genome.</title>
        <authorList>
            <person name="Kono N."/>
            <person name="Arakawa K."/>
        </authorList>
    </citation>
    <scope>NUCLEOTIDE SEQUENCE [LARGE SCALE GENOMIC DNA]</scope>
</reference>
<evidence type="ECO:0000313" key="3">
    <source>
        <dbReference type="Proteomes" id="UP001054945"/>
    </source>
</evidence>
<keyword evidence="3" id="KW-1185">Reference proteome</keyword>
<dbReference type="AlphaFoldDB" id="A0AAV4UYG2"/>
<organism evidence="2 3">
    <name type="scientific">Caerostris extrusa</name>
    <name type="common">Bark spider</name>
    <name type="synonym">Caerostris bankana</name>
    <dbReference type="NCBI Taxonomy" id="172846"/>
    <lineage>
        <taxon>Eukaryota</taxon>
        <taxon>Metazoa</taxon>
        <taxon>Ecdysozoa</taxon>
        <taxon>Arthropoda</taxon>
        <taxon>Chelicerata</taxon>
        <taxon>Arachnida</taxon>
        <taxon>Araneae</taxon>
        <taxon>Araneomorphae</taxon>
        <taxon>Entelegynae</taxon>
        <taxon>Araneoidea</taxon>
        <taxon>Araneidae</taxon>
        <taxon>Caerostris</taxon>
    </lineage>
</organism>
<name>A0AAV4UYG2_CAEEX</name>